<evidence type="ECO:0000259" key="8">
    <source>
        <dbReference type="Pfam" id="PF01028"/>
    </source>
</evidence>
<name>A0A9N8RXB1_9BURK</name>
<evidence type="ECO:0000256" key="4">
    <source>
        <dbReference type="ARBA" id="ARBA00023029"/>
    </source>
</evidence>
<sequence>MPLSRQSAHSPARSAKSADPSTARADELPPGLRYVSDTNPGCTRKRVGDHFVYFDRDGKRIRDAAEIARINALAVPPAYTNVWICADPRGHLQATGRDARGRKQYRYHPRWRETRDATKYDRMQAFGEALPKIRARVARDLGLPGMPRDRLVATVVRLLDTTLIRVGSAEYARDNRSYGLTTLCKKHLHVKAGLVRFRFRGKSGIEHDVEIDDPRVTRIIRRCMDLPGQELFQYIDDDGARHVIGSADINDYLREVSGADFTAKDYRTWAASVYTLRALRQHTLTDAAGSRRHLLATIKDCAALLRNTPAVCRRCYIHPVIVEAFENAGLDDIRVPARRWGLRADEGAFAALLAHNARRARREAKAALAPKRVNGVGRANGAKAGAKTANGSNGAAGGETRESDRVVKLLAKSRSVRAKPAPAGGRRQAA</sequence>
<keyword evidence="5" id="KW-0238">DNA-binding</keyword>
<dbReference type="InterPro" id="IPR013500">
    <property type="entry name" value="TopoI_cat_euk"/>
</dbReference>
<organism evidence="10 11">
    <name type="scientific">Paraburkholderia saeva</name>
    <dbReference type="NCBI Taxonomy" id="2777537"/>
    <lineage>
        <taxon>Bacteria</taxon>
        <taxon>Pseudomonadati</taxon>
        <taxon>Pseudomonadota</taxon>
        <taxon>Betaproteobacteria</taxon>
        <taxon>Burkholderiales</taxon>
        <taxon>Burkholderiaceae</taxon>
        <taxon>Paraburkholderia</taxon>
    </lineage>
</organism>
<feature type="region of interest" description="Disordered" evidence="7">
    <location>
        <begin position="376"/>
        <end position="430"/>
    </location>
</feature>
<dbReference type="GO" id="GO:0003917">
    <property type="term" value="F:DNA topoisomerase type I (single strand cut, ATP-independent) activity"/>
    <property type="evidence" value="ECO:0007669"/>
    <property type="project" value="UniProtKB-EC"/>
</dbReference>
<comment type="caution">
    <text evidence="10">The sequence shown here is derived from an EMBL/GenBank/DDBJ whole genome shotgun (WGS) entry which is preliminary data.</text>
</comment>
<evidence type="ECO:0000256" key="2">
    <source>
        <dbReference type="ARBA" id="ARBA00006645"/>
    </source>
</evidence>
<dbReference type="GO" id="GO:0006265">
    <property type="term" value="P:DNA topological change"/>
    <property type="evidence" value="ECO:0007669"/>
    <property type="project" value="InterPro"/>
</dbReference>
<keyword evidence="11" id="KW-1185">Reference proteome</keyword>
<dbReference type="InterPro" id="IPR035447">
    <property type="entry name" value="DNA_topo_I_N_sf"/>
</dbReference>
<proteinExistence type="inferred from homology"/>
<dbReference type="EMBL" id="CAJQZC010000004">
    <property type="protein sequence ID" value="CAG4898002.1"/>
    <property type="molecule type" value="Genomic_DNA"/>
</dbReference>
<evidence type="ECO:0000256" key="6">
    <source>
        <dbReference type="ARBA" id="ARBA00023235"/>
    </source>
</evidence>
<gene>
    <name evidence="10" type="ORF">LMG31841_02553</name>
</gene>
<feature type="domain" description="DNA topoisomerase I catalytic core eukaryotic-type" evidence="8">
    <location>
        <begin position="110"/>
        <end position="313"/>
    </location>
</feature>
<keyword evidence="4" id="KW-0799">Topoisomerase</keyword>
<reference evidence="10" key="1">
    <citation type="submission" date="2021-04" db="EMBL/GenBank/DDBJ databases">
        <authorList>
            <person name="Vanwijnsberghe S."/>
        </authorList>
    </citation>
    <scope>NUCLEOTIDE SEQUENCE</scope>
    <source>
        <strain evidence="10">LMG 31841</strain>
    </source>
</reference>
<feature type="compositionally biased region" description="Low complexity" evidence="7">
    <location>
        <begin position="376"/>
        <end position="393"/>
    </location>
</feature>
<dbReference type="InterPro" id="IPR014711">
    <property type="entry name" value="TopoI_cat_a-hlx-sub_euk"/>
</dbReference>
<evidence type="ECO:0000256" key="1">
    <source>
        <dbReference type="ARBA" id="ARBA00000213"/>
    </source>
</evidence>
<dbReference type="EC" id="5.6.2.1" evidence="3"/>
<evidence type="ECO:0000256" key="7">
    <source>
        <dbReference type="SAM" id="MobiDB-lite"/>
    </source>
</evidence>
<dbReference type="PROSITE" id="PS52038">
    <property type="entry name" value="TOPO_IB_2"/>
    <property type="match status" value="1"/>
</dbReference>
<dbReference type="AlphaFoldDB" id="A0A9N8RXB1"/>
<dbReference type="Gene3D" id="3.30.66.10">
    <property type="entry name" value="DNA topoisomerase I domain"/>
    <property type="match status" value="1"/>
</dbReference>
<dbReference type="Pfam" id="PF21338">
    <property type="entry name" value="Top1B_N_bact"/>
    <property type="match status" value="1"/>
</dbReference>
<accession>A0A9N8RXB1</accession>
<dbReference type="PRINTS" id="PR00416">
    <property type="entry name" value="EUTPISMRASEI"/>
</dbReference>
<dbReference type="InterPro" id="IPR011010">
    <property type="entry name" value="DNA_brk_join_enz"/>
</dbReference>
<dbReference type="InterPro" id="IPR001631">
    <property type="entry name" value="TopoI"/>
</dbReference>
<feature type="region of interest" description="Disordered" evidence="7">
    <location>
        <begin position="1"/>
        <end position="39"/>
    </location>
</feature>
<feature type="domain" description="DNA topoisomerase IB N-terminal" evidence="9">
    <location>
        <begin position="50"/>
        <end position="98"/>
    </location>
</feature>
<comment type="similarity">
    <text evidence="2">Belongs to the type IB topoisomerase family.</text>
</comment>
<evidence type="ECO:0000259" key="9">
    <source>
        <dbReference type="Pfam" id="PF21338"/>
    </source>
</evidence>
<comment type="catalytic activity">
    <reaction evidence="1">
        <text>ATP-independent breakage of single-stranded DNA, followed by passage and rejoining.</text>
        <dbReference type="EC" id="5.6.2.1"/>
    </reaction>
</comment>
<dbReference type="Gene3D" id="3.90.15.10">
    <property type="entry name" value="Topoisomerase I, Chain A, domain 3"/>
    <property type="match status" value="1"/>
</dbReference>
<dbReference type="RefSeq" id="WP_228876979.1">
    <property type="nucleotide sequence ID" value="NZ_CAJQZC010000004.1"/>
</dbReference>
<keyword evidence="6" id="KW-0413">Isomerase</keyword>
<evidence type="ECO:0000256" key="5">
    <source>
        <dbReference type="ARBA" id="ARBA00023125"/>
    </source>
</evidence>
<evidence type="ECO:0000313" key="10">
    <source>
        <dbReference type="EMBL" id="CAG4898002.1"/>
    </source>
</evidence>
<evidence type="ECO:0000313" key="11">
    <source>
        <dbReference type="Proteomes" id="UP000789704"/>
    </source>
</evidence>
<dbReference type="GO" id="GO:0003677">
    <property type="term" value="F:DNA binding"/>
    <property type="evidence" value="ECO:0007669"/>
    <property type="project" value="UniProtKB-KW"/>
</dbReference>
<evidence type="ECO:0000256" key="3">
    <source>
        <dbReference type="ARBA" id="ARBA00012891"/>
    </source>
</evidence>
<dbReference type="Gene3D" id="1.10.132.120">
    <property type="match status" value="1"/>
</dbReference>
<dbReference type="SUPFAM" id="SSF56349">
    <property type="entry name" value="DNA breaking-rejoining enzymes"/>
    <property type="match status" value="1"/>
</dbReference>
<protein>
    <recommendedName>
        <fullName evidence="3">DNA topoisomerase</fullName>
        <ecNumber evidence="3">5.6.2.1</ecNumber>
    </recommendedName>
</protein>
<dbReference type="InterPro" id="IPR049331">
    <property type="entry name" value="Top1B_N_bact"/>
</dbReference>
<dbReference type="Pfam" id="PF01028">
    <property type="entry name" value="Topoisom_I"/>
    <property type="match status" value="1"/>
</dbReference>
<dbReference type="SUPFAM" id="SSF55869">
    <property type="entry name" value="DNA topoisomerase I domain"/>
    <property type="match status" value="1"/>
</dbReference>
<dbReference type="Proteomes" id="UP000789704">
    <property type="component" value="Unassembled WGS sequence"/>
</dbReference>